<organism evidence="8 9">
    <name type="scientific">Nitrosomonas cryotolerans ATCC 49181</name>
    <dbReference type="NCBI Taxonomy" id="1131553"/>
    <lineage>
        <taxon>Bacteria</taxon>
        <taxon>Pseudomonadati</taxon>
        <taxon>Pseudomonadota</taxon>
        <taxon>Betaproteobacteria</taxon>
        <taxon>Nitrosomonadales</taxon>
        <taxon>Nitrosomonadaceae</taxon>
        <taxon>Nitrosomonas</taxon>
    </lineage>
</organism>
<feature type="transmembrane region" description="Helical" evidence="6">
    <location>
        <begin position="16"/>
        <end position="36"/>
    </location>
</feature>
<dbReference type="GO" id="GO:0019646">
    <property type="term" value="P:aerobic electron transport chain"/>
    <property type="evidence" value="ECO:0007669"/>
    <property type="project" value="TreeGrafter"/>
</dbReference>
<dbReference type="GO" id="GO:0003955">
    <property type="term" value="F:NAD(P)H dehydrogenase (quinone) activity"/>
    <property type="evidence" value="ECO:0007669"/>
    <property type="project" value="TreeGrafter"/>
</dbReference>
<dbReference type="Pfam" id="PF07992">
    <property type="entry name" value="Pyr_redox_2"/>
    <property type="match status" value="1"/>
</dbReference>
<keyword evidence="6" id="KW-0472">Membrane</keyword>
<dbReference type="PANTHER" id="PTHR42913:SF3">
    <property type="entry name" value="64 KDA MITOCHONDRIAL NADH DEHYDROGENASE (EUROFUNG)"/>
    <property type="match status" value="1"/>
</dbReference>
<dbReference type="InterPro" id="IPR051169">
    <property type="entry name" value="NADH-Q_oxidoreductase"/>
</dbReference>
<dbReference type="AlphaFoldDB" id="A0A1N6IQ70"/>
<dbReference type="SUPFAM" id="SSF51905">
    <property type="entry name" value="FAD/NAD(P)-binding domain"/>
    <property type="match status" value="1"/>
</dbReference>
<comment type="cofactor">
    <cofactor evidence="1">
        <name>FAD</name>
        <dbReference type="ChEBI" id="CHEBI:57692"/>
    </cofactor>
</comment>
<evidence type="ECO:0000256" key="2">
    <source>
        <dbReference type="ARBA" id="ARBA00005272"/>
    </source>
</evidence>
<reference evidence="8 9" key="1">
    <citation type="submission" date="2016-12" db="EMBL/GenBank/DDBJ databases">
        <authorList>
            <person name="Song W.-J."/>
            <person name="Kurnit D.M."/>
        </authorList>
    </citation>
    <scope>NUCLEOTIDE SEQUENCE [LARGE SCALE GENOMIC DNA]</scope>
    <source>
        <strain evidence="8 9">ATCC 49181</strain>
    </source>
</reference>
<dbReference type="RefSeq" id="WP_028460498.1">
    <property type="nucleotide sequence ID" value="NZ_FSRO01000001.1"/>
</dbReference>
<keyword evidence="5" id="KW-0560">Oxidoreductase</keyword>
<dbReference type="Proteomes" id="UP000185062">
    <property type="component" value="Unassembled WGS sequence"/>
</dbReference>
<dbReference type="InterPro" id="IPR036188">
    <property type="entry name" value="FAD/NAD-bd_sf"/>
</dbReference>
<keyword evidence="3" id="KW-0285">Flavoprotein</keyword>
<dbReference type="eggNOG" id="COG1252">
    <property type="taxonomic scope" value="Bacteria"/>
</dbReference>
<evidence type="ECO:0000313" key="9">
    <source>
        <dbReference type="Proteomes" id="UP000185062"/>
    </source>
</evidence>
<evidence type="ECO:0000256" key="3">
    <source>
        <dbReference type="ARBA" id="ARBA00022630"/>
    </source>
</evidence>
<gene>
    <name evidence="8" type="ORF">SAMN02743940_1986</name>
</gene>
<evidence type="ECO:0000256" key="5">
    <source>
        <dbReference type="ARBA" id="ARBA00023002"/>
    </source>
</evidence>
<dbReference type="Gene3D" id="3.50.50.100">
    <property type="match status" value="1"/>
</dbReference>
<dbReference type="EMBL" id="FSRO01000001">
    <property type="protein sequence ID" value="SIO34172.1"/>
    <property type="molecule type" value="Genomic_DNA"/>
</dbReference>
<keyword evidence="4" id="KW-0274">FAD</keyword>
<evidence type="ECO:0000256" key="4">
    <source>
        <dbReference type="ARBA" id="ARBA00022827"/>
    </source>
</evidence>
<evidence type="ECO:0000313" key="8">
    <source>
        <dbReference type="EMBL" id="SIO34172.1"/>
    </source>
</evidence>
<comment type="similarity">
    <text evidence="2">Belongs to the NADH dehydrogenase family.</text>
</comment>
<dbReference type="STRING" id="44575.SAMN05216419_100179"/>
<protein>
    <submittedName>
        <fullName evidence="8">NADH dehydrogenase</fullName>
    </submittedName>
</protein>
<evidence type="ECO:0000256" key="6">
    <source>
        <dbReference type="SAM" id="Phobius"/>
    </source>
</evidence>
<dbReference type="InterPro" id="IPR023753">
    <property type="entry name" value="FAD/NAD-binding_dom"/>
</dbReference>
<proteinExistence type="inferred from homology"/>
<name>A0A1N6IQ70_9PROT</name>
<feature type="domain" description="FAD/NAD(P)-binding" evidence="7">
    <location>
        <begin position="15"/>
        <end position="309"/>
    </location>
</feature>
<accession>A0A1N6IQ70</accession>
<evidence type="ECO:0000259" key="7">
    <source>
        <dbReference type="Pfam" id="PF07992"/>
    </source>
</evidence>
<keyword evidence="6" id="KW-1133">Transmembrane helix</keyword>
<evidence type="ECO:0000256" key="1">
    <source>
        <dbReference type="ARBA" id="ARBA00001974"/>
    </source>
</evidence>
<keyword evidence="9" id="KW-1185">Reference proteome</keyword>
<keyword evidence="6" id="KW-0812">Transmembrane</keyword>
<dbReference type="PANTHER" id="PTHR42913">
    <property type="entry name" value="APOPTOSIS-INDUCING FACTOR 1"/>
    <property type="match status" value="1"/>
</dbReference>
<sequence>MAFLPFYIPRHKRLKIVIIGGGYAGIAAFTTLLHYAQHIDITIVDPKDQHIKITHLHETFRYPLSDVMVPYTDLVARFGCRYIRSKLILKEHIFQQWQNNKCIFLDDEVLPFDYLLIASGCEKQELGQSENILNLQDFMVAAGSDLLTSHIVKHDKSELFISVVGGGATGIQFLFEIKQFLRRHKITNKLRLINSGSQVLEQFPKGFDSYVQSRMRDLNIDFYPNTYYCEQQADKILLKDKLTEKQFNLPSSLSLLFLGKKTEKLFNANAFGQVIVDEKTLPNIFIAGDCSYYHSLGSNTLTAQSAVRKGKLAARNILHHSSILKLLEPYIHRELGYVVSLGSTDAVGWLVSEGNVVTGIPALAIKELVEAQYDLLLMGIDTYLV</sequence>
<dbReference type="PRINTS" id="PR00368">
    <property type="entry name" value="FADPNR"/>
</dbReference>